<dbReference type="SUPFAM" id="SSF100950">
    <property type="entry name" value="NagB/RpiA/CoA transferase-like"/>
    <property type="match status" value="1"/>
</dbReference>
<dbReference type="Gene3D" id="3.40.50.1360">
    <property type="match status" value="1"/>
</dbReference>
<reference evidence="1 2" key="1">
    <citation type="submission" date="2020-10" db="EMBL/GenBank/DDBJ databases">
        <title>ChiBAC.</title>
        <authorList>
            <person name="Zenner C."/>
            <person name="Hitch T.C.A."/>
            <person name="Clavel T."/>
        </authorList>
    </citation>
    <scope>NUCLEOTIDE SEQUENCE [LARGE SCALE GENOMIC DNA]</scope>
    <source>
        <strain evidence="1 2">DSM 109015</strain>
    </source>
</reference>
<dbReference type="EMBL" id="JADCKC010000004">
    <property type="protein sequence ID" value="MBE5038648.1"/>
    <property type="molecule type" value="Genomic_DNA"/>
</dbReference>
<protein>
    <submittedName>
        <fullName evidence="1">Glucosamine-6-phosphate isomerase</fullName>
    </submittedName>
</protein>
<evidence type="ECO:0000313" key="1">
    <source>
        <dbReference type="EMBL" id="MBE5038648.1"/>
    </source>
</evidence>
<evidence type="ECO:0000313" key="2">
    <source>
        <dbReference type="Proteomes" id="UP000768567"/>
    </source>
</evidence>
<dbReference type="RefSeq" id="WP_193503038.1">
    <property type="nucleotide sequence ID" value="NZ_JADCKC010000004.1"/>
</dbReference>
<dbReference type="InterPro" id="IPR037171">
    <property type="entry name" value="NagB/RpiA_transferase-like"/>
</dbReference>
<gene>
    <name evidence="1" type="ORF">INF35_12700</name>
</gene>
<keyword evidence="1" id="KW-0413">Isomerase</keyword>
<dbReference type="InterPro" id="IPR052960">
    <property type="entry name" value="GlcN6P_deaminase-like"/>
</dbReference>
<proteinExistence type="predicted"/>
<name>A0ABR9R657_9FIRM</name>
<dbReference type="GO" id="GO:0016853">
    <property type="term" value="F:isomerase activity"/>
    <property type="evidence" value="ECO:0007669"/>
    <property type="project" value="UniProtKB-KW"/>
</dbReference>
<dbReference type="PANTHER" id="PTHR42892:SF1">
    <property type="entry name" value="GLUCOSAMINE-6-PHOSPHATE ISOMERASE"/>
    <property type="match status" value="1"/>
</dbReference>
<sequence length="273" mass="30439">MDKAYYHISEAQLGEGSKIPLVKMENSEAVFRKLADIMADCIVENNAAGRRTVFICPVGPVGQYPFFVERVNKERISLKNVWFFNMDEYLNDDGSYIDASNPLSFRGFMDRVVYTQIDPELVMPPEQRVFPDPADPSRGDRMIEELGGVDIAFGGIGITGHLAFNEPQPELSCEEFAALPTRVLDIHAETRATNSVGDLGGALECMPKRCVTIGMKQILSAKKIRLGVFRDWHRAVVRRAGYGDQTADFPVTLAQNHPDVQILINDVAAKQPY</sequence>
<accession>A0ABR9R657</accession>
<keyword evidence="2" id="KW-1185">Reference proteome</keyword>
<dbReference type="PANTHER" id="PTHR42892">
    <property type="entry name" value="GLUCOSAMINE-6-PHOSPHATE DEAMINASE-LIKE PROTEIN BT_0258-RELATED"/>
    <property type="match status" value="1"/>
</dbReference>
<dbReference type="Proteomes" id="UP000768567">
    <property type="component" value="Unassembled WGS sequence"/>
</dbReference>
<organism evidence="1 2">
    <name type="scientific">Gemmiger gallinarum</name>
    <dbReference type="NCBI Taxonomy" id="2779354"/>
    <lineage>
        <taxon>Bacteria</taxon>
        <taxon>Bacillati</taxon>
        <taxon>Bacillota</taxon>
        <taxon>Clostridia</taxon>
        <taxon>Eubacteriales</taxon>
        <taxon>Gemmiger</taxon>
    </lineage>
</organism>
<comment type="caution">
    <text evidence="1">The sequence shown here is derived from an EMBL/GenBank/DDBJ whole genome shotgun (WGS) entry which is preliminary data.</text>
</comment>